<feature type="region of interest" description="Disordered" evidence="1">
    <location>
        <begin position="100"/>
        <end position="164"/>
    </location>
</feature>
<feature type="compositionally biased region" description="Low complexity" evidence="1">
    <location>
        <begin position="119"/>
        <end position="132"/>
    </location>
</feature>
<sequence length="543" mass="60514">MATSQLCPSIIDETHLPATVGIGGGTPSIVMGPIQIMKGSPDNKNIASSTNVTNSGNVQTIYNIRYELPESFAKENGEGTSKNPPKVALGSGLLLNGEHSRHTKSKMASRNKQEDEVGLSSLSISTTSSTSSRYRVPDNRVSPTIYGGPSGQPRASRQSGKTRVSRSIDEFAHSQGYVKEMMRAHLKLAKIEHDIRLYMESNLKLGGVYTIPLWDPYPNMNLDPKLQHKHCSLGDVGIFRNDGGFDVLFNVFLSKEENLGMQYRPPPSFAPLDFEAMNAFRKPFTTDKTCYSTANFQRCKEEEISNCAYCFKLAKIPEVTGGALLILPESGATVTFNTHNARVLLEQYVSRHLASWYDLLNASYNHRARPNESLKMIHTCYKSTIWSAVALPKNANVADDCKAKLHRSVSREGIYQWEADESFRTNPGSSHPLMRTYDSEYTVAVEVFSLVQGPKPSNGLVSSFLHRSGHDQLNFDNFLEDIHVFEPSIELLELSIAISTTYWVHQDKVVIRHGESQRAHLGTQVGETRESNLRKSMPLDHEK</sequence>
<name>A0A409XHM7_PSICY</name>
<feature type="compositionally biased region" description="Polar residues" evidence="1">
    <location>
        <begin position="153"/>
        <end position="162"/>
    </location>
</feature>
<dbReference type="EMBL" id="NHYD01001660">
    <property type="protein sequence ID" value="PPQ90256.1"/>
    <property type="molecule type" value="Genomic_DNA"/>
</dbReference>
<dbReference type="InParanoid" id="A0A409XHM7"/>
<dbReference type="AlphaFoldDB" id="A0A409XHM7"/>
<gene>
    <name evidence="2" type="ORF">CVT25_013081</name>
</gene>
<reference evidence="2 3" key="1">
    <citation type="journal article" date="2018" name="Evol. Lett.">
        <title>Horizontal gene cluster transfer increased hallucinogenic mushroom diversity.</title>
        <authorList>
            <person name="Reynolds H.T."/>
            <person name="Vijayakumar V."/>
            <person name="Gluck-Thaler E."/>
            <person name="Korotkin H.B."/>
            <person name="Matheny P.B."/>
            <person name="Slot J.C."/>
        </authorList>
    </citation>
    <scope>NUCLEOTIDE SEQUENCE [LARGE SCALE GENOMIC DNA]</scope>
    <source>
        <strain evidence="2 3">2631</strain>
    </source>
</reference>
<protein>
    <submittedName>
        <fullName evidence="2">Uncharacterized protein</fullName>
    </submittedName>
</protein>
<proteinExistence type="predicted"/>
<keyword evidence="3" id="KW-1185">Reference proteome</keyword>
<evidence type="ECO:0000256" key="1">
    <source>
        <dbReference type="SAM" id="MobiDB-lite"/>
    </source>
</evidence>
<accession>A0A409XHM7</accession>
<evidence type="ECO:0000313" key="3">
    <source>
        <dbReference type="Proteomes" id="UP000283269"/>
    </source>
</evidence>
<comment type="caution">
    <text evidence="2">The sequence shown here is derived from an EMBL/GenBank/DDBJ whole genome shotgun (WGS) entry which is preliminary data.</text>
</comment>
<dbReference type="OrthoDB" id="3070764at2759"/>
<feature type="region of interest" description="Disordered" evidence="1">
    <location>
        <begin position="515"/>
        <end position="543"/>
    </location>
</feature>
<evidence type="ECO:0000313" key="2">
    <source>
        <dbReference type="EMBL" id="PPQ90256.1"/>
    </source>
</evidence>
<feature type="compositionally biased region" description="Basic and acidic residues" evidence="1">
    <location>
        <begin position="527"/>
        <end position="543"/>
    </location>
</feature>
<organism evidence="2 3">
    <name type="scientific">Psilocybe cyanescens</name>
    <dbReference type="NCBI Taxonomy" id="93625"/>
    <lineage>
        <taxon>Eukaryota</taxon>
        <taxon>Fungi</taxon>
        <taxon>Dikarya</taxon>
        <taxon>Basidiomycota</taxon>
        <taxon>Agaricomycotina</taxon>
        <taxon>Agaricomycetes</taxon>
        <taxon>Agaricomycetidae</taxon>
        <taxon>Agaricales</taxon>
        <taxon>Agaricineae</taxon>
        <taxon>Strophariaceae</taxon>
        <taxon>Psilocybe</taxon>
    </lineage>
</organism>
<dbReference type="Proteomes" id="UP000283269">
    <property type="component" value="Unassembled WGS sequence"/>
</dbReference>